<dbReference type="EMBL" id="BGZK01000430">
    <property type="protein sequence ID" value="GBP43115.1"/>
    <property type="molecule type" value="Genomic_DNA"/>
</dbReference>
<evidence type="ECO:0000313" key="2">
    <source>
        <dbReference type="Proteomes" id="UP000299102"/>
    </source>
</evidence>
<proteinExistence type="predicted"/>
<keyword evidence="2" id="KW-1185">Reference proteome</keyword>
<name>A0A4C1VZ70_EUMVA</name>
<accession>A0A4C1VZ70</accession>
<sequence>MYDERFSSAWRKNVALKSSSQYTRVFTTSRRHRLSTSTSLIHNNEERLNRHVRIARYGVVVAATPSAPCIAAQTRLRMLAVAVFGKLFVKYDNILLFSSKKLPFFNGIHSSERRHRALRFRFPDHTYIVIDFPYGTRKRTVDELKTARSRAPQIRHVARARRGGLEGPRRLPESSRTGRVSSFDSRVAVCKPAARCTCDVALLRSWKLRRCVRRTTAKRESYFNC</sequence>
<dbReference type="AlphaFoldDB" id="A0A4C1VZ70"/>
<comment type="caution">
    <text evidence="1">The sequence shown here is derived from an EMBL/GenBank/DDBJ whole genome shotgun (WGS) entry which is preliminary data.</text>
</comment>
<evidence type="ECO:0000313" key="1">
    <source>
        <dbReference type="EMBL" id="GBP43115.1"/>
    </source>
</evidence>
<reference evidence="1 2" key="1">
    <citation type="journal article" date="2019" name="Commun. Biol.">
        <title>The bagworm genome reveals a unique fibroin gene that provides high tensile strength.</title>
        <authorList>
            <person name="Kono N."/>
            <person name="Nakamura H."/>
            <person name="Ohtoshi R."/>
            <person name="Tomita M."/>
            <person name="Numata K."/>
            <person name="Arakawa K."/>
        </authorList>
    </citation>
    <scope>NUCLEOTIDE SEQUENCE [LARGE SCALE GENOMIC DNA]</scope>
</reference>
<organism evidence="1 2">
    <name type="scientific">Eumeta variegata</name>
    <name type="common">Bagworm moth</name>
    <name type="synonym">Eumeta japonica</name>
    <dbReference type="NCBI Taxonomy" id="151549"/>
    <lineage>
        <taxon>Eukaryota</taxon>
        <taxon>Metazoa</taxon>
        <taxon>Ecdysozoa</taxon>
        <taxon>Arthropoda</taxon>
        <taxon>Hexapoda</taxon>
        <taxon>Insecta</taxon>
        <taxon>Pterygota</taxon>
        <taxon>Neoptera</taxon>
        <taxon>Endopterygota</taxon>
        <taxon>Lepidoptera</taxon>
        <taxon>Glossata</taxon>
        <taxon>Ditrysia</taxon>
        <taxon>Tineoidea</taxon>
        <taxon>Psychidae</taxon>
        <taxon>Oiketicinae</taxon>
        <taxon>Eumeta</taxon>
    </lineage>
</organism>
<protein>
    <submittedName>
        <fullName evidence="1">Uncharacterized protein</fullName>
    </submittedName>
</protein>
<dbReference type="Proteomes" id="UP000299102">
    <property type="component" value="Unassembled WGS sequence"/>
</dbReference>
<gene>
    <name evidence="1" type="ORF">EVAR_40555_1</name>
</gene>